<dbReference type="EMBL" id="JAINUF010000017">
    <property type="protein sequence ID" value="KAJ8338986.1"/>
    <property type="molecule type" value="Genomic_DNA"/>
</dbReference>
<gene>
    <name evidence="2" type="ORF">SKAU_G00357720</name>
</gene>
<organism evidence="2 3">
    <name type="scientific">Synaphobranchus kaupii</name>
    <name type="common">Kaup's arrowtooth eel</name>
    <dbReference type="NCBI Taxonomy" id="118154"/>
    <lineage>
        <taxon>Eukaryota</taxon>
        <taxon>Metazoa</taxon>
        <taxon>Chordata</taxon>
        <taxon>Craniata</taxon>
        <taxon>Vertebrata</taxon>
        <taxon>Euteleostomi</taxon>
        <taxon>Actinopterygii</taxon>
        <taxon>Neopterygii</taxon>
        <taxon>Teleostei</taxon>
        <taxon>Anguilliformes</taxon>
        <taxon>Synaphobranchidae</taxon>
        <taxon>Synaphobranchus</taxon>
    </lineage>
</organism>
<feature type="compositionally biased region" description="Low complexity" evidence="1">
    <location>
        <begin position="36"/>
        <end position="48"/>
    </location>
</feature>
<evidence type="ECO:0000256" key="1">
    <source>
        <dbReference type="SAM" id="MobiDB-lite"/>
    </source>
</evidence>
<reference evidence="2" key="1">
    <citation type="journal article" date="2023" name="Science">
        <title>Genome structures resolve the early diversification of teleost fishes.</title>
        <authorList>
            <person name="Parey E."/>
            <person name="Louis A."/>
            <person name="Montfort J."/>
            <person name="Bouchez O."/>
            <person name="Roques C."/>
            <person name="Iampietro C."/>
            <person name="Lluch J."/>
            <person name="Castinel A."/>
            <person name="Donnadieu C."/>
            <person name="Desvignes T."/>
            <person name="Floi Bucao C."/>
            <person name="Jouanno E."/>
            <person name="Wen M."/>
            <person name="Mejri S."/>
            <person name="Dirks R."/>
            <person name="Jansen H."/>
            <person name="Henkel C."/>
            <person name="Chen W.J."/>
            <person name="Zahm M."/>
            <person name="Cabau C."/>
            <person name="Klopp C."/>
            <person name="Thompson A.W."/>
            <person name="Robinson-Rechavi M."/>
            <person name="Braasch I."/>
            <person name="Lecointre G."/>
            <person name="Bobe J."/>
            <person name="Postlethwait J.H."/>
            <person name="Berthelot C."/>
            <person name="Roest Crollius H."/>
            <person name="Guiguen Y."/>
        </authorList>
    </citation>
    <scope>NUCLEOTIDE SEQUENCE</scope>
    <source>
        <strain evidence="2">WJC10195</strain>
    </source>
</reference>
<name>A0A9Q1IGS7_SYNKA</name>
<sequence length="116" mass="12397">MSQLLLSAVRRALRSLFLIAGRPACVRQRFPHALSPSLPISPSAPSSITPKKQDDFLPGNSICCTPLRGRPDTLSLPQTSLKKDGGERMAYTGAEETRPETGLRSVNGHVASSTVA</sequence>
<dbReference type="AlphaFoldDB" id="A0A9Q1IGS7"/>
<proteinExistence type="predicted"/>
<comment type="caution">
    <text evidence="2">The sequence shown here is derived from an EMBL/GenBank/DDBJ whole genome shotgun (WGS) entry which is preliminary data.</text>
</comment>
<keyword evidence="3" id="KW-1185">Reference proteome</keyword>
<feature type="region of interest" description="Disordered" evidence="1">
    <location>
        <begin position="36"/>
        <end position="116"/>
    </location>
</feature>
<dbReference type="Proteomes" id="UP001152622">
    <property type="component" value="Chromosome 17"/>
</dbReference>
<evidence type="ECO:0000313" key="2">
    <source>
        <dbReference type="EMBL" id="KAJ8338986.1"/>
    </source>
</evidence>
<evidence type="ECO:0000313" key="3">
    <source>
        <dbReference type="Proteomes" id="UP001152622"/>
    </source>
</evidence>
<protein>
    <submittedName>
        <fullName evidence="2">Uncharacterized protein</fullName>
    </submittedName>
</protein>
<accession>A0A9Q1IGS7</accession>